<dbReference type="OMA" id="MTFYGNE"/>
<dbReference type="FunCoup" id="B4JK43">
    <property type="interactions" value="22"/>
</dbReference>
<evidence type="ECO:0000256" key="7">
    <source>
        <dbReference type="ARBA" id="ARBA00023180"/>
    </source>
</evidence>
<feature type="transmembrane region" description="Helical" evidence="8">
    <location>
        <begin position="767"/>
        <end position="789"/>
    </location>
</feature>
<reference evidence="10 11" key="1">
    <citation type="journal article" date="2007" name="Nature">
        <title>Evolution of genes and genomes on the Drosophila phylogeny.</title>
        <authorList>
            <consortium name="Drosophila 12 Genomes Consortium"/>
            <person name="Clark A.G."/>
            <person name="Eisen M.B."/>
            <person name="Smith D.R."/>
            <person name="Bergman C.M."/>
            <person name="Oliver B."/>
            <person name="Markow T.A."/>
            <person name="Kaufman T.C."/>
            <person name="Kellis M."/>
            <person name="Gelbart W."/>
            <person name="Iyer V.N."/>
            <person name="Pollard D.A."/>
            <person name="Sackton T.B."/>
            <person name="Larracuente A.M."/>
            <person name="Singh N.D."/>
            <person name="Abad J.P."/>
            <person name="Abt D.N."/>
            <person name="Adryan B."/>
            <person name="Aguade M."/>
            <person name="Akashi H."/>
            <person name="Anderson W.W."/>
            <person name="Aquadro C.F."/>
            <person name="Ardell D.H."/>
            <person name="Arguello R."/>
            <person name="Artieri C.G."/>
            <person name="Barbash D.A."/>
            <person name="Barker D."/>
            <person name="Barsanti P."/>
            <person name="Batterham P."/>
            <person name="Batzoglou S."/>
            <person name="Begun D."/>
            <person name="Bhutkar A."/>
            <person name="Blanco E."/>
            <person name="Bosak S.A."/>
            <person name="Bradley R.K."/>
            <person name="Brand A.D."/>
            <person name="Brent M.R."/>
            <person name="Brooks A.N."/>
            <person name="Brown R.H."/>
            <person name="Butlin R.K."/>
            <person name="Caggese C."/>
            <person name="Calvi B.R."/>
            <person name="Bernardo de Carvalho A."/>
            <person name="Caspi A."/>
            <person name="Castrezana S."/>
            <person name="Celniker S.E."/>
            <person name="Chang J.L."/>
            <person name="Chapple C."/>
            <person name="Chatterji S."/>
            <person name="Chinwalla A."/>
            <person name="Civetta A."/>
            <person name="Clifton S.W."/>
            <person name="Comeron J.M."/>
            <person name="Costello J.C."/>
            <person name="Coyne J.A."/>
            <person name="Daub J."/>
            <person name="David R.G."/>
            <person name="Delcher A.L."/>
            <person name="Delehaunty K."/>
            <person name="Do C.B."/>
            <person name="Ebling H."/>
            <person name="Edwards K."/>
            <person name="Eickbush T."/>
            <person name="Evans J.D."/>
            <person name="Filipski A."/>
            <person name="Findeiss S."/>
            <person name="Freyhult E."/>
            <person name="Fulton L."/>
            <person name="Fulton R."/>
            <person name="Garcia A.C."/>
            <person name="Gardiner A."/>
            <person name="Garfield D.A."/>
            <person name="Garvin B.E."/>
            <person name="Gibson G."/>
            <person name="Gilbert D."/>
            <person name="Gnerre S."/>
            <person name="Godfrey J."/>
            <person name="Good R."/>
            <person name="Gotea V."/>
            <person name="Gravely B."/>
            <person name="Greenberg A.J."/>
            <person name="Griffiths-Jones S."/>
            <person name="Gross S."/>
            <person name="Guigo R."/>
            <person name="Gustafson E.A."/>
            <person name="Haerty W."/>
            <person name="Hahn M.W."/>
            <person name="Halligan D.L."/>
            <person name="Halpern A.L."/>
            <person name="Halter G.M."/>
            <person name="Han M.V."/>
            <person name="Heger A."/>
            <person name="Hillier L."/>
            <person name="Hinrichs A.S."/>
            <person name="Holmes I."/>
            <person name="Hoskins R.A."/>
            <person name="Hubisz M.J."/>
            <person name="Hultmark D."/>
            <person name="Huntley M.A."/>
            <person name="Jaffe D.B."/>
            <person name="Jagadeeshan S."/>
            <person name="Jeck W.R."/>
            <person name="Johnson J."/>
            <person name="Jones C.D."/>
            <person name="Jordan W.C."/>
            <person name="Karpen G.H."/>
            <person name="Kataoka E."/>
            <person name="Keightley P.D."/>
            <person name="Kheradpour P."/>
            <person name="Kirkness E.F."/>
            <person name="Koerich L.B."/>
            <person name="Kristiansen K."/>
            <person name="Kudrna D."/>
            <person name="Kulathinal R.J."/>
            <person name="Kumar S."/>
            <person name="Kwok R."/>
            <person name="Lander E."/>
            <person name="Langley C.H."/>
            <person name="Lapoint R."/>
            <person name="Lazzaro B.P."/>
            <person name="Lee S.J."/>
            <person name="Levesque L."/>
            <person name="Li R."/>
            <person name="Lin C.F."/>
            <person name="Lin M.F."/>
            <person name="Lindblad-Toh K."/>
            <person name="Llopart A."/>
            <person name="Long M."/>
            <person name="Low L."/>
            <person name="Lozovsky E."/>
            <person name="Lu J."/>
            <person name="Luo M."/>
            <person name="Machado C.A."/>
            <person name="Makalowski W."/>
            <person name="Marzo M."/>
            <person name="Matsuda M."/>
            <person name="Matzkin L."/>
            <person name="McAllister B."/>
            <person name="McBride C.S."/>
            <person name="McKernan B."/>
            <person name="McKernan K."/>
            <person name="Mendez-Lago M."/>
            <person name="Minx P."/>
            <person name="Mollenhauer M.U."/>
            <person name="Montooth K."/>
            <person name="Mount S.M."/>
            <person name="Mu X."/>
            <person name="Myers E."/>
            <person name="Negre B."/>
            <person name="Newfeld S."/>
            <person name="Nielsen R."/>
            <person name="Noor M.A."/>
            <person name="O'Grady P."/>
            <person name="Pachter L."/>
            <person name="Papaceit M."/>
            <person name="Parisi M.J."/>
            <person name="Parisi M."/>
            <person name="Parts L."/>
            <person name="Pedersen J.S."/>
            <person name="Pesole G."/>
            <person name="Phillippy A.M."/>
            <person name="Ponting C.P."/>
            <person name="Pop M."/>
            <person name="Porcelli D."/>
            <person name="Powell J.R."/>
            <person name="Prohaska S."/>
            <person name="Pruitt K."/>
            <person name="Puig M."/>
            <person name="Quesneville H."/>
            <person name="Ram K.R."/>
            <person name="Rand D."/>
            <person name="Rasmussen M.D."/>
            <person name="Reed L.K."/>
            <person name="Reenan R."/>
            <person name="Reily A."/>
            <person name="Remington K.A."/>
            <person name="Rieger T.T."/>
            <person name="Ritchie M.G."/>
            <person name="Robin C."/>
            <person name="Rogers Y.H."/>
            <person name="Rohde C."/>
            <person name="Rozas J."/>
            <person name="Rubenfield M.J."/>
            <person name="Ruiz A."/>
            <person name="Russo S."/>
            <person name="Salzberg S.L."/>
            <person name="Sanchez-Gracia A."/>
            <person name="Saranga D.J."/>
            <person name="Sato H."/>
            <person name="Schaeffer S.W."/>
            <person name="Schatz M.C."/>
            <person name="Schlenke T."/>
            <person name="Schwartz R."/>
            <person name="Segarra C."/>
            <person name="Singh R.S."/>
            <person name="Sirot L."/>
            <person name="Sirota M."/>
            <person name="Sisneros N.B."/>
            <person name="Smith C.D."/>
            <person name="Smith T.F."/>
            <person name="Spieth J."/>
            <person name="Stage D.E."/>
            <person name="Stark A."/>
            <person name="Stephan W."/>
            <person name="Strausberg R.L."/>
            <person name="Strempel S."/>
            <person name="Sturgill D."/>
            <person name="Sutton G."/>
            <person name="Sutton G.G."/>
            <person name="Tao W."/>
            <person name="Teichmann S."/>
            <person name="Tobari Y.N."/>
            <person name="Tomimura Y."/>
            <person name="Tsolas J.M."/>
            <person name="Valente V.L."/>
            <person name="Venter E."/>
            <person name="Venter J.C."/>
            <person name="Vicario S."/>
            <person name="Vieira F.G."/>
            <person name="Vilella A.J."/>
            <person name="Villasante A."/>
            <person name="Walenz B."/>
            <person name="Wang J."/>
            <person name="Wasserman M."/>
            <person name="Watts T."/>
            <person name="Wilson D."/>
            <person name="Wilson R.K."/>
            <person name="Wing R.A."/>
            <person name="Wolfner M.F."/>
            <person name="Wong A."/>
            <person name="Wong G.K."/>
            <person name="Wu C.I."/>
            <person name="Wu G."/>
            <person name="Yamamoto D."/>
            <person name="Yang H.P."/>
            <person name="Yang S.P."/>
            <person name="Yorke J.A."/>
            <person name="Yoshida K."/>
            <person name="Zdobnov E."/>
            <person name="Zhang P."/>
            <person name="Zhang Y."/>
            <person name="Zimin A.V."/>
            <person name="Baldwin J."/>
            <person name="Abdouelleil A."/>
            <person name="Abdulkadir J."/>
            <person name="Abebe A."/>
            <person name="Abera B."/>
            <person name="Abreu J."/>
            <person name="Acer S.C."/>
            <person name="Aftuck L."/>
            <person name="Alexander A."/>
            <person name="An P."/>
            <person name="Anderson E."/>
            <person name="Anderson S."/>
            <person name="Arachi H."/>
            <person name="Azer M."/>
            <person name="Bachantsang P."/>
            <person name="Barry A."/>
            <person name="Bayul T."/>
            <person name="Berlin A."/>
            <person name="Bessette D."/>
            <person name="Bloom T."/>
            <person name="Blye J."/>
            <person name="Boguslavskiy L."/>
            <person name="Bonnet C."/>
            <person name="Boukhgalter B."/>
            <person name="Bourzgui I."/>
            <person name="Brown A."/>
            <person name="Cahill P."/>
            <person name="Channer S."/>
            <person name="Cheshatsang Y."/>
            <person name="Chuda L."/>
            <person name="Citroen M."/>
            <person name="Collymore A."/>
            <person name="Cooke P."/>
            <person name="Costello M."/>
            <person name="D'Aco K."/>
            <person name="Daza R."/>
            <person name="De Haan G."/>
            <person name="DeGray S."/>
            <person name="DeMaso C."/>
            <person name="Dhargay N."/>
            <person name="Dooley K."/>
            <person name="Dooley E."/>
            <person name="Doricent M."/>
            <person name="Dorje P."/>
            <person name="Dorjee K."/>
            <person name="Dupes A."/>
            <person name="Elong R."/>
            <person name="Falk J."/>
            <person name="Farina A."/>
            <person name="Faro S."/>
            <person name="Ferguson D."/>
            <person name="Fisher S."/>
            <person name="Foley C.D."/>
            <person name="Franke A."/>
            <person name="Friedrich D."/>
            <person name="Gadbois L."/>
            <person name="Gearin G."/>
            <person name="Gearin C.R."/>
            <person name="Giannoukos G."/>
            <person name="Goode T."/>
            <person name="Graham J."/>
            <person name="Grandbois E."/>
            <person name="Grewal S."/>
            <person name="Gyaltsen K."/>
            <person name="Hafez N."/>
            <person name="Hagos B."/>
            <person name="Hall J."/>
            <person name="Henson C."/>
            <person name="Hollinger A."/>
            <person name="Honan T."/>
            <person name="Huard M.D."/>
            <person name="Hughes L."/>
            <person name="Hurhula B."/>
            <person name="Husby M.E."/>
            <person name="Kamat A."/>
            <person name="Kanga B."/>
            <person name="Kashin S."/>
            <person name="Khazanovich D."/>
            <person name="Kisner P."/>
            <person name="Lance K."/>
            <person name="Lara M."/>
            <person name="Lee W."/>
            <person name="Lennon N."/>
            <person name="Letendre F."/>
            <person name="LeVine R."/>
            <person name="Lipovsky A."/>
            <person name="Liu X."/>
            <person name="Liu J."/>
            <person name="Liu S."/>
            <person name="Lokyitsang T."/>
            <person name="Lokyitsang Y."/>
            <person name="Lubonja R."/>
            <person name="Lui A."/>
            <person name="MacDonald P."/>
            <person name="Magnisalis V."/>
            <person name="Maru K."/>
            <person name="Matthews C."/>
            <person name="McCusker W."/>
            <person name="McDonough S."/>
            <person name="Mehta T."/>
            <person name="Meldrim J."/>
            <person name="Meneus L."/>
            <person name="Mihai O."/>
            <person name="Mihalev A."/>
            <person name="Mihova T."/>
            <person name="Mittelman R."/>
            <person name="Mlenga V."/>
            <person name="Montmayeur A."/>
            <person name="Mulrain L."/>
            <person name="Navidi A."/>
            <person name="Naylor J."/>
            <person name="Negash T."/>
            <person name="Nguyen T."/>
            <person name="Nguyen N."/>
            <person name="Nicol R."/>
            <person name="Norbu C."/>
            <person name="Norbu N."/>
            <person name="Novod N."/>
            <person name="O'Neill B."/>
            <person name="Osman S."/>
            <person name="Markiewicz E."/>
            <person name="Oyono O.L."/>
            <person name="Patti C."/>
            <person name="Phunkhang P."/>
            <person name="Pierre F."/>
            <person name="Priest M."/>
            <person name="Raghuraman S."/>
            <person name="Rege F."/>
            <person name="Reyes R."/>
            <person name="Rise C."/>
            <person name="Rogov P."/>
            <person name="Ross K."/>
            <person name="Ryan E."/>
            <person name="Settipalli S."/>
            <person name="Shea T."/>
            <person name="Sherpa N."/>
            <person name="Shi L."/>
            <person name="Shih D."/>
            <person name="Sparrow T."/>
            <person name="Spaulding J."/>
            <person name="Stalker J."/>
            <person name="Stange-Thomann N."/>
            <person name="Stavropoulos S."/>
            <person name="Stone C."/>
            <person name="Strader C."/>
            <person name="Tesfaye S."/>
            <person name="Thomson T."/>
            <person name="Thoulutsang Y."/>
            <person name="Thoulutsang D."/>
            <person name="Topham K."/>
            <person name="Topping I."/>
            <person name="Tsamla T."/>
            <person name="Vassiliev H."/>
            <person name="Vo A."/>
            <person name="Wangchuk T."/>
            <person name="Wangdi T."/>
            <person name="Weiand M."/>
            <person name="Wilkinson J."/>
            <person name="Wilson A."/>
            <person name="Yadav S."/>
            <person name="Young G."/>
            <person name="Yu Q."/>
            <person name="Zembek L."/>
            <person name="Zhong D."/>
            <person name="Zimmer A."/>
            <person name="Zwirko Z."/>
            <person name="Jaffe D.B."/>
            <person name="Alvarez P."/>
            <person name="Brockman W."/>
            <person name="Butler J."/>
            <person name="Chin C."/>
            <person name="Gnerre S."/>
            <person name="Grabherr M."/>
            <person name="Kleber M."/>
            <person name="Mauceli E."/>
            <person name="MacCallum I."/>
        </authorList>
    </citation>
    <scope>NUCLEOTIDE SEQUENCE [LARGE SCALE GENOMIC DNA]</scope>
    <source>
        <strain evidence="11">Tucson 15287-2541.00</strain>
    </source>
</reference>
<evidence type="ECO:0000256" key="1">
    <source>
        <dbReference type="ARBA" id="ARBA00004651"/>
    </source>
</evidence>
<keyword evidence="4 8" id="KW-1133">Transmembrane helix</keyword>
<comment type="subcellular location">
    <subcellularLocation>
        <location evidence="1">Cell membrane</location>
        <topology evidence="1">Multi-pass membrane protein</topology>
    </subcellularLocation>
</comment>
<evidence type="ECO:0000313" key="11">
    <source>
        <dbReference type="Proteomes" id="UP000001070"/>
    </source>
</evidence>
<dbReference type="GO" id="GO:0005886">
    <property type="term" value="C:plasma membrane"/>
    <property type="evidence" value="ECO:0007669"/>
    <property type="project" value="UniProtKB-SubCell"/>
</dbReference>
<dbReference type="HOGENOM" id="CLU_004493_0_0_1"/>
<protein>
    <submittedName>
        <fullName evidence="10">GH12118</fullName>
    </submittedName>
</protein>
<evidence type="ECO:0000256" key="6">
    <source>
        <dbReference type="ARBA" id="ARBA00023170"/>
    </source>
</evidence>
<gene>
    <name evidence="10" type="primary">Dgri\GH12118</name>
    <name evidence="10" type="ORF">Dgri_GH12118</name>
</gene>
<dbReference type="InterPro" id="IPR056198">
    <property type="entry name" value="LBD_receptor"/>
</dbReference>
<proteinExistence type="predicted"/>
<dbReference type="Pfam" id="PF24061">
    <property type="entry name" value="LBD_receptor"/>
    <property type="match status" value="2"/>
</dbReference>
<dbReference type="PhylomeDB" id="B4JK43"/>
<feature type="domain" description="Putative ionotropic receptor ligand binding" evidence="9">
    <location>
        <begin position="480"/>
        <end position="633"/>
    </location>
</feature>
<dbReference type="eggNOG" id="KOG1052">
    <property type="taxonomic scope" value="Eukaryota"/>
</dbReference>
<organism evidence="11">
    <name type="scientific">Drosophila grimshawi</name>
    <name type="common">Hawaiian fruit fly</name>
    <name type="synonym">Idiomyia grimshawi</name>
    <dbReference type="NCBI Taxonomy" id="7222"/>
    <lineage>
        <taxon>Eukaryota</taxon>
        <taxon>Metazoa</taxon>
        <taxon>Ecdysozoa</taxon>
        <taxon>Arthropoda</taxon>
        <taxon>Hexapoda</taxon>
        <taxon>Insecta</taxon>
        <taxon>Pterygota</taxon>
        <taxon>Neoptera</taxon>
        <taxon>Endopterygota</taxon>
        <taxon>Diptera</taxon>
        <taxon>Brachycera</taxon>
        <taxon>Muscomorpha</taxon>
        <taxon>Ephydroidea</taxon>
        <taxon>Drosophilidae</taxon>
        <taxon>Drosophila</taxon>
        <taxon>Hawaiian Drosophila</taxon>
    </lineage>
</organism>
<dbReference type="AlphaFoldDB" id="B4JK43"/>
<name>B4JK43_DROGR</name>
<dbReference type="SUPFAM" id="SSF53850">
    <property type="entry name" value="Periplasmic binding protein-like II"/>
    <property type="match status" value="2"/>
</dbReference>
<evidence type="ECO:0000256" key="2">
    <source>
        <dbReference type="ARBA" id="ARBA00022475"/>
    </source>
</evidence>
<feature type="transmembrane region" description="Helical" evidence="8">
    <location>
        <begin position="795"/>
        <end position="815"/>
    </location>
</feature>
<dbReference type="OrthoDB" id="8050636at2759"/>
<feature type="transmembrane region" description="Helical" evidence="8">
    <location>
        <begin position="981"/>
        <end position="1002"/>
    </location>
</feature>
<keyword evidence="6" id="KW-0675">Receptor</keyword>
<keyword evidence="11" id="KW-1185">Reference proteome</keyword>
<dbReference type="Proteomes" id="UP000001070">
    <property type="component" value="Unassembled WGS sequence"/>
</dbReference>
<dbReference type="InterPro" id="IPR052192">
    <property type="entry name" value="Insect_Ionotropic_Sensory_Rcpt"/>
</dbReference>
<evidence type="ECO:0000256" key="8">
    <source>
        <dbReference type="SAM" id="Phobius"/>
    </source>
</evidence>
<keyword evidence="3 8" id="KW-0812">Transmembrane</keyword>
<evidence type="ECO:0000259" key="9">
    <source>
        <dbReference type="Pfam" id="PF24061"/>
    </source>
</evidence>
<evidence type="ECO:0000256" key="4">
    <source>
        <dbReference type="ARBA" id="ARBA00022989"/>
    </source>
</evidence>
<feature type="transmembrane region" description="Helical" evidence="8">
    <location>
        <begin position="196"/>
        <end position="214"/>
    </location>
</feature>
<evidence type="ECO:0000313" key="10">
    <source>
        <dbReference type="EMBL" id="EDV99945.1"/>
    </source>
</evidence>
<dbReference type="InParanoid" id="B4JK43"/>
<keyword evidence="5 8" id="KW-0472">Membrane</keyword>
<dbReference type="PANTHER" id="PTHR42643">
    <property type="entry name" value="IONOTROPIC RECEPTOR 20A-RELATED"/>
    <property type="match status" value="1"/>
</dbReference>
<keyword evidence="2" id="KW-1003">Cell membrane</keyword>
<evidence type="ECO:0000256" key="5">
    <source>
        <dbReference type="ARBA" id="ARBA00023136"/>
    </source>
</evidence>
<dbReference type="Gene3D" id="3.40.190.10">
    <property type="entry name" value="Periplasmic binding protein-like II"/>
    <property type="match status" value="2"/>
</dbReference>
<dbReference type="EMBL" id="CH916370">
    <property type="protein sequence ID" value="EDV99945.1"/>
    <property type="molecule type" value="Genomic_DNA"/>
</dbReference>
<feature type="transmembrane region" description="Helical" evidence="8">
    <location>
        <begin position="443"/>
        <end position="464"/>
    </location>
</feature>
<sequence>MFAEMGRIFEHCWRHQLINCNVQVQRANGDILVYTYQPFGAHSCANMTPQLINRYNGSHMLHPQLYPRKLANFFGCPLRIALWHMPPYWFLSDSDPARITGGIEGRLLQTISHRLNFSIQVRKPPPGRLPVRERMLQMLHRDEADLTVGGIRPTVAHNQLATSSHNYYQTSIRFAVLRSHYELSSLDTLLYPYPRIIWLGISLVFALSLLLLLAMDRVLASDPGSLWLNVQLIFVGMPMEQIPRFRCKRLYCIMLMVYTLLIRTAYQGMLYHLIRTHQLNRLPQSIEELVADNYTVISPIGMDDLLAEIPTMRHMRFHTLETETTLMQPLIYIAEHPRVKRQVVANVVDVFHLFNHMRSYNADVNEERNCNQFEIISQDVINLQMSMYLRKHSFLVDEFNEQIMWMRSVGLLSIWTHWELDDRVSYIAKPSSVRSLDLLELQIIFAVVLFGFMLSTIIFGLELLSLRFVRLRIWEQLPLEQQHIVEQVLERVLSFDSNAALPIVMDTLLHSDMRLNIRLLVFFVQDAQQLATAALHNTRGDARYKFNNLIVLLTTTDDAQEQQAQMSQIFDFLLHRRYNVNALLLLVDPQLATLDAYTFWPYRSQQSCLSTQPVRVSLRNAQFNDLYPHKLHNLHGCPLSAVAWHVPPYMEVYPQSDEAIKEIAGFDAEILKVLASRLNFSLVLMRNEPPDLIGGETFWNGTMTGAYLMLSEHRANITIGFTACQPARSKYLASTDPYNQIEFVLVVHGAQSYSSYEIMLMPFNTNVWLLLVAMVGLRLLCRLRGWQLISPLHIGWLYSLFLFRICYESSVFMFVQNRPMRPLPESLEQALELDYSLVVPHRTYHVVQHMPSLLSRTTILPGKPVDMFDQLLAMPADRQRRTAIISTQHYFRYYLATTATGERLDDPHLVQVKEKFRNSMVCMHFPPSFYLTGVFNQMLFNMRCSGITQHISDRTKWSRLNAMHSTTSQTNVLDYDKSISFIYTAFYCLLLVEALTIVVFALELLSQRWPRGWLSSIFRQL</sequence>
<evidence type="ECO:0000256" key="3">
    <source>
        <dbReference type="ARBA" id="ARBA00022692"/>
    </source>
</evidence>
<accession>B4JK43</accession>
<feature type="domain" description="Putative ionotropic receptor ligand binding" evidence="9">
    <location>
        <begin position="3"/>
        <end position="72"/>
    </location>
</feature>
<feature type="transmembrane region" description="Helical" evidence="8">
    <location>
        <begin position="250"/>
        <end position="274"/>
    </location>
</feature>
<dbReference type="PANTHER" id="PTHR42643:SF30">
    <property type="entry name" value="IONOTROPIC RECEPTOR 40A-RELATED"/>
    <property type="match status" value="1"/>
</dbReference>
<keyword evidence="7" id="KW-0325">Glycoprotein</keyword>